<dbReference type="InterPro" id="IPR015422">
    <property type="entry name" value="PyrdxlP-dep_Trfase_small"/>
</dbReference>
<evidence type="ECO:0000256" key="1">
    <source>
        <dbReference type="ARBA" id="ARBA00001933"/>
    </source>
</evidence>
<evidence type="ECO:0000313" key="5">
    <source>
        <dbReference type="Proteomes" id="UP000269544"/>
    </source>
</evidence>
<dbReference type="InterPro" id="IPR004839">
    <property type="entry name" value="Aminotransferase_I/II_large"/>
</dbReference>
<dbReference type="AlphaFoldDB" id="A0A3S5C2D9"/>
<dbReference type="PANTHER" id="PTHR42885">
    <property type="entry name" value="HISTIDINOL-PHOSPHATE AMINOTRANSFERASE-RELATED"/>
    <property type="match status" value="1"/>
</dbReference>
<dbReference type="KEGG" id="piv:NCTC13079_00686"/>
<protein>
    <submittedName>
        <fullName evidence="4">Threonine-phosphate decarboxylase</fullName>
        <ecNumber evidence="4">4.1.1.81</ecNumber>
    </submittedName>
</protein>
<dbReference type="Gene3D" id="3.90.1150.10">
    <property type="entry name" value="Aspartate Aminotransferase, domain 1"/>
    <property type="match status" value="1"/>
</dbReference>
<dbReference type="CDD" id="cd00609">
    <property type="entry name" value="AAT_like"/>
    <property type="match status" value="1"/>
</dbReference>
<gene>
    <name evidence="4" type="primary">cobD_1</name>
    <name evidence="4" type="ORF">NCTC13079_00686</name>
</gene>
<evidence type="ECO:0000259" key="3">
    <source>
        <dbReference type="Pfam" id="PF00155"/>
    </source>
</evidence>
<proteinExistence type="predicted"/>
<dbReference type="OrthoDB" id="9813612at2"/>
<dbReference type="InterPro" id="IPR015424">
    <property type="entry name" value="PyrdxlP-dep_Trfase"/>
</dbReference>
<evidence type="ECO:0000313" key="4">
    <source>
        <dbReference type="EMBL" id="VEJ35435.1"/>
    </source>
</evidence>
<name>A0A3S5C2D9_9FIRM</name>
<dbReference type="Proteomes" id="UP000269544">
    <property type="component" value="Chromosome"/>
</dbReference>
<keyword evidence="4" id="KW-0456">Lyase</keyword>
<reference evidence="4 5" key="1">
    <citation type="submission" date="2018-12" db="EMBL/GenBank/DDBJ databases">
        <authorList>
            <consortium name="Pathogen Informatics"/>
        </authorList>
    </citation>
    <scope>NUCLEOTIDE SEQUENCE [LARGE SCALE GENOMIC DNA]</scope>
    <source>
        <strain evidence="4 5">NCTC13079</strain>
    </source>
</reference>
<dbReference type="PANTHER" id="PTHR42885:SF1">
    <property type="entry name" value="THREONINE-PHOSPHATE DECARBOXYLASE"/>
    <property type="match status" value="1"/>
</dbReference>
<dbReference type="GO" id="GO:0048472">
    <property type="term" value="F:threonine-phosphate decarboxylase activity"/>
    <property type="evidence" value="ECO:0007669"/>
    <property type="project" value="UniProtKB-EC"/>
</dbReference>
<comment type="cofactor">
    <cofactor evidence="1">
        <name>pyridoxal 5'-phosphate</name>
        <dbReference type="ChEBI" id="CHEBI:597326"/>
    </cofactor>
</comment>
<dbReference type="Pfam" id="PF00155">
    <property type="entry name" value="Aminotran_1_2"/>
    <property type="match status" value="1"/>
</dbReference>
<sequence length="351" mass="39990">MEHGGNIETYGRGHPELLTDFSANINPLGIDPRLEAAMHRALSAADRYPDFTYRRLRRALSEYLHCAPEAVVAGNGAMEIIAGSIALFPRIYLATPCFNEYARIAKSRGIAVYTFEMAPPFRLCVPEFIEKMPENALTILTDPNNPTGYTLSDSEREAIYRAVVEKGGHLLLDETFMEFVRPPSEECSFYDEKDRLITVRAATKFFALPGIRLGYGILPAGIRKRYLARQLPWTVNVLAEEAGLWLKSLDAYGERTRAYVQRERERLATCFQKSKIAEAYPSEANFLLIRLQAPVAKRCFQFFLERHILLRIYPAGGVLADRYMRIAVRTAEENTRFMAVWREFERSVADV</sequence>
<dbReference type="GO" id="GO:0030170">
    <property type="term" value="F:pyridoxal phosphate binding"/>
    <property type="evidence" value="ECO:0007669"/>
    <property type="project" value="InterPro"/>
</dbReference>
<dbReference type="EC" id="4.1.1.81" evidence="4"/>
<keyword evidence="5" id="KW-1185">Reference proteome</keyword>
<feature type="domain" description="Aminotransferase class I/classII large" evidence="3">
    <location>
        <begin position="19"/>
        <end position="338"/>
    </location>
</feature>
<evidence type="ECO:0000256" key="2">
    <source>
        <dbReference type="ARBA" id="ARBA00022898"/>
    </source>
</evidence>
<keyword evidence="2" id="KW-0663">Pyridoxal phosphate</keyword>
<dbReference type="Gene3D" id="3.40.640.10">
    <property type="entry name" value="Type I PLP-dependent aspartate aminotransferase-like (Major domain)"/>
    <property type="match status" value="1"/>
</dbReference>
<dbReference type="EMBL" id="LR134523">
    <property type="protein sequence ID" value="VEJ35435.1"/>
    <property type="molecule type" value="Genomic_DNA"/>
</dbReference>
<organism evidence="4 5">
    <name type="scientific">Aedoeadaptatus ivorii</name>
    <dbReference type="NCBI Taxonomy" id="54006"/>
    <lineage>
        <taxon>Bacteria</taxon>
        <taxon>Bacillati</taxon>
        <taxon>Bacillota</taxon>
        <taxon>Tissierellia</taxon>
        <taxon>Tissierellales</taxon>
        <taxon>Peptoniphilaceae</taxon>
        <taxon>Aedoeadaptatus</taxon>
    </lineage>
</organism>
<dbReference type="InterPro" id="IPR015421">
    <property type="entry name" value="PyrdxlP-dep_Trfase_major"/>
</dbReference>
<dbReference type="SUPFAM" id="SSF53383">
    <property type="entry name" value="PLP-dependent transferases"/>
    <property type="match status" value="1"/>
</dbReference>
<accession>A0A3S5C2D9</accession>
<dbReference type="RefSeq" id="WP_126465232.1">
    <property type="nucleotide sequence ID" value="NZ_LR134523.1"/>
</dbReference>